<feature type="domain" description="Protein kinase" evidence="10">
    <location>
        <begin position="40"/>
        <end position="311"/>
    </location>
</feature>
<evidence type="ECO:0000256" key="8">
    <source>
        <dbReference type="ARBA" id="ARBA00048679"/>
    </source>
</evidence>
<evidence type="ECO:0000256" key="1">
    <source>
        <dbReference type="ARBA" id="ARBA00012513"/>
    </source>
</evidence>
<dbReference type="PROSITE" id="PS50011">
    <property type="entry name" value="PROTEIN_KINASE_DOM"/>
    <property type="match status" value="1"/>
</dbReference>
<dbReference type="EMBL" id="JADGJW010000662">
    <property type="protein sequence ID" value="KAJ3213947.1"/>
    <property type="molecule type" value="Genomic_DNA"/>
</dbReference>
<keyword evidence="12" id="KW-1185">Reference proteome</keyword>
<evidence type="ECO:0000259" key="10">
    <source>
        <dbReference type="PROSITE" id="PS50011"/>
    </source>
</evidence>
<dbReference type="Gene3D" id="1.10.510.10">
    <property type="entry name" value="Transferase(Phosphotransferase) domain 1"/>
    <property type="match status" value="1"/>
</dbReference>
<keyword evidence="4 9" id="KW-0547">Nucleotide-binding</keyword>
<dbReference type="InterPro" id="IPR011009">
    <property type="entry name" value="Kinase-like_dom_sf"/>
</dbReference>
<dbReference type="AlphaFoldDB" id="A0AAD5XXS1"/>
<organism evidence="11 12">
    <name type="scientific">Clydaea vesicula</name>
    <dbReference type="NCBI Taxonomy" id="447962"/>
    <lineage>
        <taxon>Eukaryota</taxon>
        <taxon>Fungi</taxon>
        <taxon>Fungi incertae sedis</taxon>
        <taxon>Chytridiomycota</taxon>
        <taxon>Chytridiomycota incertae sedis</taxon>
        <taxon>Chytridiomycetes</taxon>
        <taxon>Lobulomycetales</taxon>
        <taxon>Lobulomycetaceae</taxon>
        <taxon>Clydaea</taxon>
    </lineage>
</organism>
<feature type="binding site" evidence="9">
    <location>
        <position position="69"/>
    </location>
    <ligand>
        <name>ATP</name>
        <dbReference type="ChEBI" id="CHEBI:30616"/>
    </ligand>
</feature>
<dbReference type="SMART" id="SM00220">
    <property type="entry name" value="S_TKc"/>
    <property type="match status" value="1"/>
</dbReference>
<evidence type="ECO:0000256" key="9">
    <source>
        <dbReference type="PROSITE-ProRule" id="PRU10141"/>
    </source>
</evidence>
<evidence type="ECO:0000256" key="4">
    <source>
        <dbReference type="ARBA" id="ARBA00022741"/>
    </source>
</evidence>
<protein>
    <recommendedName>
        <fullName evidence="1">non-specific serine/threonine protein kinase</fullName>
        <ecNumber evidence="1">2.7.11.1</ecNumber>
    </recommendedName>
</protein>
<dbReference type="EC" id="2.7.11.1" evidence="1"/>
<dbReference type="SUPFAM" id="SSF56112">
    <property type="entry name" value="Protein kinase-like (PK-like)"/>
    <property type="match status" value="1"/>
</dbReference>
<keyword evidence="5 11" id="KW-0418">Kinase</keyword>
<dbReference type="InterPro" id="IPR017441">
    <property type="entry name" value="Protein_kinase_ATP_BS"/>
</dbReference>
<dbReference type="GO" id="GO:0004674">
    <property type="term" value="F:protein serine/threonine kinase activity"/>
    <property type="evidence" value="ECO:0007669"/>
    <property type="project" value="UniProtKB-KW"/>
</dbReference>
<dbReference type="InterPro" id="IPR052239">
    <property type="entry name" value="Ser/Thr-specific_kinases"/>
</dbReference>
<comment type="catalytic activity">
    <reaction evidence="8">
        <text>L-seryl-[protein] + ATP = O-phospho-L-seryl-[protein] + ADP + H(+)</text>
        <dbReference type="Rhea" id="RHEA:17989"/>
        <dbReference type="Rhea" id="RHEA-COMP:9863"/>
        <dbReference type="Rhea" id="RHEA-COMP:11604"/>
        <dbReference type="ChEBI" id="CHEBI:15378"/>
        <dbReference type="ChEBI" id="CHEBI:29999"/>
        <dbReference type="ChEBI" id="CHEBI:30616"/>
        <dbReference type="ChEBI" id="CHEBI:83421"/>
        <dbReference type="ChEBI" id="CHEBI:456216"/>
        <dbReference type="EC" id="2.7.11.1"/>
    </reaction>
</comment>
<evidence type="ECO:0000256" key="2">
    <source>
        <dbReference type="ARBA" id="ARBA00022527"/>
    </source>
</evidence>
<evidence type="ECO:0000313" key="12">
    <source>
        <dbReference type="Proteomes" id="UP001211065"/>
    </source>
</evidence>
<reference evidence="11" key="1">
    <citation type="submission" date="2020-05" db="EMBL/GenBank/DDBJ databases">
        <title>Phylogenomic resolution of chytrid fungi.</title>
        <authorList>
            <person name="Stajich J.E."/>
            <person name="Amses K."/>
            <person name="Simmons R."/>
            <person name="Seto K."/>
            <person name="Myers J."/>
            <person name="Bonds A."/>
            <person name="Quandt C.A."/>
            <person name="Barry K."/>
            <person name="Liu P."/>
            <person name="Grigoriev I."/>
            <person name="Longcore J.E."/>
            <person name="James T.Y."/>
        </authorList>
    </citation>
    <scope>NUCLEOTIDE SEQUENCE</scope>
    <source>
        <strain evidence="11">JEL0476</strain>
    </source>
</reference>
<evidence type="ECO:0000256" key="3">
    <source>
        <dbReference type="ARBA" id="ARBA00022679"/>
    </source>
</evidence>
<dbReference type="PANTHER" id="PTHR45998">
    <property type="entry name" value="SERINE/THREONINE-PROTEIN KINASE 16"/>
    <property type="match status" value="1"/>
</dbReference>
<comment type="catalytic activity">
    <reaction evidence="7">
        <text>L-threonyl-[protein] + ATP = O-phospho-L-threonyl-[protein] + ADP + H(+)</text>
        <dbReference type="Rhea" id="RHEA:46608"/>
        <dbReference type="Rhea" id="RHEA-COMP:11060"/>
        <dbReference type="Rhea" id="RHEA-COMP:11605"/>
        <dbReference type="ChEBI" id="CHEBI:15378"/>
        <dbReference type="ChEBI" id="CHEBI:30013"/>
        <dbReference type="ChEBI" id="CHEBI:30616"/>
        <dbReference type="ChEBI" id="CHEBI:61977"/>
        <dbReference type="ChEBI" id="CHEBI:456216"/>
        <dbReference type="EC" id="2.7.11.1"/>
    </reaction>
</comment>
<accession>A0AAD5XXS1</accession>
<dbReference type="Pfam" id="PF00069">
    <property type="entry name" value="Pkinase"/>
    <property type="match status" value="1"/>
</dbReference>
<gene>
    <name evidence="11" type="primary">STK16</name>
    <name evidence="11" type="ORF">HK099_007104</name>
</gene>
<evidence type="ECO:0000256" key="6">
    <source>
        <dbReference type="ARBA" id="ARBA00022840"/>
    </source>
</evidence>
<keyword evidence="6 9" id="KW-0067">ATP-binding</keyword>
<evidence type="ECO:0000256" key="5">
    <source>
        <dbReference type="ARBA" id="ARBA00022777"/>
    </source>
</evidence>
<dbReference type="InterPro" id="IPR000719">
    <property type="entry name" value="Prot_kinase_dom"/>
</dbReference>
<proteinExistence type="predicted"/>
<keyword evidence="3" id="KW-0808">Transferase</keyword>
<dbReference type="Proteomes" id="UP001211065">
    <property type="component" value="Unassembled WGS sequence"/>
</dbReference>
<dbReference type="PANTHER" id="PTHR45998:SF2">
    <property type="entry name" value="SERINE_THREONINE-PROTEIN KINASE 16"/>
    <property type="match status" value="1"/>
</dbReference>
<dbReference type="PROSITE" id="PS00107">
    <property type="entry name" value="PROTEIN_KINASE_ATP"/>
    <property type="match status" value="1"/>
</dbReference>
<dbReference type="GO" id="GO:0005524">
    <property type="term" value="F:ATP binding"/>
    <property type="evidence" value="ECO:0007669"/>
    <property type="project" value="UniProtKB-UniRule"/>
</dbReference>
<comment type="caution">
    <text evidence="11">The sequence shown here is derived from an EMBL/GenBank/DDBJ whole genome shotgun (WGS) entry which is preliminary data.</text>
</comment>
<name>A0AAD5XXS1_9FUNG</name>
<evidence type="ECO:0000313" key="11">
    <source>
        <dbReference type="EMBL" id="KAJ3213947.1"/>
    </source>
</evidence>
<dbReference type="GO" id="GO:0005794">
    <property type="term" value="C:Golgi apparatus"/>
    <property type="evidence" value="ECO:0007669"/>
    <property type="project" value="TreeGrafter"/>
</dbReference>
<keyword evidence="2" id="KW-0723">Serine/threonine-protein kinase</keyword>
<evidence type="ECO:0000256" key="7">
    <source>
        <dbReference type="ARBA" id="ARBA00047899"/>
    </source>
</evidence>
<sequence>MEPSTSNRLGSYCYFFADTVKSLLTSCSPTETLIINNKKYKVIKCLGEGGFSYVYLVIEPTTNARFALKRIKVQLPEHEERLISEVKNHSKVDSKYVLKLVDSMLLKDNFNQKIIEGFLILPFYKNGTCQNLIENLGDGEYLPIGKILELTLDIIKGLETFHENNLAFRDLKPANVLLTDEGQGVLMDLGSVADFYCKINSRKEASALAELCAETCTAPFRAPELFDPTSSGVITGVSDIWSLGCTIFALAYRNSPYDGSATAAIGGRISYPTERDIYGTKFREYVESILVTDPSSRPSASQVRRTTEMYLNSLNS</sequence>